<dbReference type="Proteomes" id="UP000556620">
    <property type="component" value="Unassembled WGS sequence"/>
</dbReference>
<dbReference type="EMBL" id="JACGCU010000009">
    <property type="protein sequence ID" value="MBA6059036.1"/>
    <property type="molecule type" value="Genomic_DNA"/>
</dbReference>
<dbReference type="PANTHER" id="PTHR43313:SF1">
    <property type="entry name" value="3BETA-HYDROXYSTEROID DEHYDROGENASE DHS-16"/>
    <property type="match status" value="1"/>
</dbReference>
<evidence type="ECO:0000313" key="2">
    <source>
        <dbReference type="EMBL" id="MBA6059036.1"/>
    </source>
</evidence>
<organism evidence="2 3">
    <name type="scientific">Pseudomonas juntendi</name>
    <dbReference type="NCBI Taxonomy" id="2666183"/>
    <lineage>
        <taxon>Bacteria</taxon>
        <taxon>Pseudomonadati</taxon>
        <taxon>Pseudomonadota</taxon>
        <taxon>Gammaproteobacteria</taxon>
        <taxon>Pseudomonadales</taxon>
        <taxon>Pseudomonadaceae</taxon>
        <taxon>Pseudomonas</taxon>
    </lineage>
</organism>
<sequence>MHKKSVLVTGASSGLGRAAALLLAQQGFQVFAAARTVHGVFDAVPGVEPIRLDVGCSDSVADAFARIAELSDGRPLWGLVNNAGICVPSPLELLSPDELRRQLETNVVGQLRVTQAALPQLRRCAGRVVNVTSGLGSIAVPYLGAYSIAQFAKMAFTDALRRELEHSGVSVSVVQPGAIHTPIWGKFASTGQQVLAQAEGEGRAIYGPSFSAFLEASEALASQATTSEEDFAQVILEVLSCAAPDTHYCVGADAAEFVRMARTQGARELDALFSAQMPGREAFATAVETDGAA</sequence>
<dbReference type="InterPro" id="IPR002347">
    <property type="entry name" value="SDR_fam"/>
</dbReference>
<dbReference type="AlphaFoldDB" id="A0A7W2JHC9"/>
<dbReference type="PRINTS" id="PR00081">
    <property type="entry name" value="GDHRDH"/>
</dbReference>
<reference evidence="2 3" key="1">
    <citation type="submission" date="2020-07" db="EMBL/GenBank/DDBJ databases">
        <title>Diversity of carbapenemase encoding genes among Pseudomonas putida group clinical isolates in a tertiary Brazilian hospital.</title>
        <authorList>
            <person name="Alberto-Lei F."/>
            <person name="Nodari C.S."/>
            <person name="Streling A.P."/>
            <person name="Paulino J.T."/>
            <person name="Bessa-Neto F.O."/>
            <person name="Cayo R."/>
            <person name="Gales A.C."/>
        </authorList>
    </citation>
    <scope>NUCLEOTIDE SEQUENCE [LARGE SCALE GENOMIC DNA]</scope>
    <source>
        <strain evidence="2 3">14535</strain>
    </source>
</reference>
<dbReference type="RefSeq" id="WP_182365303.1">
    <property type="nucleotide sequence ID" value="NZ_JACGCU010000009.1"/>
</dbReference>
<dbReference type="PRINTS" id="PR00080">
    <property type="entry name" value="SDRFAMILY"/>
</dbReference>
<comment type="caution">
    <text evidence="2">The sequence shown here is derived from an EMBL/GenBank/DDBJ whole genome shotgun (WGS) entry which is preliminary data.</text>
</comment>
<accession>A0A7W2JHC9</accession>
<protein>
    <submittedName>
        <fullName evidence="2">SDR family NAD(P)-dependent oxidoreductase</fullName>
    </submittedName>
</protein>
<dbReference type="PANTHER" id="PTHR43313">
    <property type="entry name" value="SHORT-CHAIN DEHYDROGENASE/REDUCTASE FAMILY 9C"/>
    <property type="match status" value="1"/>
</dbReference>
<dbReference type="GO" id="GO:0008202">
    <property type="term" value="P:steroid metabolic process"/>
    <property type="evidence" value="ECO:0007669"/>
    <property type="project" value="TreeGrafter"/>
</dbReference>
<dbReference type="GO" id="GO:0016491">
    <property type="term" value="F:oxidoreductase activity"/>
    <property type="evidence" value="ECO:0007669"/>
    <property type="project" value="TreeGrafter"/>
</dbReference>
<proteinExistence type="inferred from homology"/>
<evidence type="ECO:0000256" key="1">
    <source>
        <dbReference type="RuleBase" id="RU000363"/>
    </source>
</evidence>
<dbReference type="Gene3D" id="3.40.50.720">
    <property type="entry name" value="NAD(P)-binding Rossmann-like Domain"/>
    <property type="match status" value="1"/>
</dbReference>
<dbReference type="SUPFAM" id="SSF51735">
    <property type="entry name" value="NAD(P)-binding Rossmann-fold domains"/>
    <property type="match status" value="1"/>
</dbReference>
<dbReference type="Pfam" id="PF00106">
    <property type="entry name" value="adh_short"/>
    <property type="match status" value="1"/>
</dbReference>
<dbReference type="InterPro" id="IPR036291">
    <property type="entry name" value="NAD(P)-bd_dom_sf"/>
</dbReference>
<comment type="similarity">
    <text evidence="1">Belongs to the short-chain dehydrogenases/reductases (SDR) family.</text>
</comment>
<evidence type="ECO:0000313" key="3">
    <source>
        <dbReference type="Proteomes" id="UP000556620"/>
    </source>
</evidence>
<gene>
    <name evidence="2" type="ORF">H4C44_07620</name>
</gene>
<name>A0A7W2JHC9_9PSED</name>